<protein>
    <submittedName>
        <fullName evidence="3">Uncharacterized protein</fullName>
    </submittedName>
</protein>
<keyword evidence="2" id="KW-1133">Transmembrane helix</keyword>
<keyword evidence="1" id="KW-0175">Coiled coil</keyword>
<evidence type="ECO:0000313" key="4">
    <source>
        <dbReference type="Proteomes" id="UP000515800"/>
    </source>
</evidence>
<keyword evidence="2" id="KW-0472">Membrane</keyword>
<name>A0A7G9T4R4_9LACO</name>
<evidence type="ECO:0000256" key="1">
    <source>
        <dbReference type="SAM" id="Coils"/>
    </source>
</evidence>
<organism evidence="3 4">
    <name type="scientific">Weissella diestrammenae</name>
    <dbReference type="NCBI Taxonomy" id="1162633"/>
    <lineage>
        <taxon>Bacteria</taxon>
        <taxon>Bacillati</taxon>
        <taxon>Bacillota</taxon>
        <taxon>Bacilli</taxon>
        <taxon>Lactobacillales</taxon>
        <taxon>Lactobacillaceae</taxon>
        <taxon>Weissella</taxon>
    </lineage>
</organism>
<evidence type="ECO:0000313" key="3">
    <source>
        <dbReference type="EMBL" id="QNN75089.1"/>
    </source>
</evidence>
<feature type="coiled-coil region" evidence="1">
    <location>
        <begin position="41"/>
        <end position="82"/>
    </location>
</feature>
<dbReference type="RefSeq" id="WP_187528924.1">
    <property type="nucleotide sequence ID" value="NZ_CP060724.1"/>
</dbReference>
<accession>A0A7G9T4R4</accession>
<keyword evidence="2" id="KW-0812">Transmembrane</keyword>
<dbReference type="Proteomes" id="UP000515800">
    <property type="component" value="Chromosome"/>
</dbReference>
<dbReference type="KEGG" id="wdi:H9L19_06865"/>
<feature type="transmembrane region" description="Helical" evidence="2">
    <location>
        <begin position="6"/>
        <end position="27"/>
    </location>
</feature>
<dbReference type="Gene3D" id="1.20.5.340">
    <property type="match status" value="1"/>
</dbReference>
<keyword evidence="4" id="KW-1185">Reference proteome</keyword>
<gene>
    <name evidence="3" type="ORF">H9L19_06865</name>
</gene>
<dbReference type="AlphaFoldDB" id="A0A7G9T4R4"/>
<dbReference type="EMBL" id="CP060724">
    <property type="protein sequence ID" value="QNN75089.1"/>
    <property type="molecule type" value="Genomic_DNA"/>
</dbReference>
<sequence>MNVSTEVLLAVVTGIGGVFTIVINYLIGRQKTNELNNDQRIRDLNKKVDKLIQDVMKLTRENAELKVENTMLKSELDKLQSKKG</sequence>
<reference evidence="3 4" key="1">
    <citation type="submission" date="2020-08" db="EMBL/GenBank/DDBJ databases">
        <title>Genome sequence of Weissella diestrammenae KACC 16890T.</title>
        <authorList>
            <person name="Hyun D.-W."/>
            <person name="Bae J.-W."/>
        </authorList>
    </citation>
    <scope>NUCLEOTIDE SEQUENCE [LARGE SCALE GENOMIC DNA]</scope>
    <source>
        <strain evidence="3 4">KACC 16890</strain>
    </source>
</reference>
<evidence type="ECO:0000256" key="2">
    <source>
        <dbReference type="SAM" id="Phobius"/>
    </source>
</evidence>
<proteinExistence type="predicted"/>